<accession>A0A8J4VNF6</accession>
<name>A0A8J4VNF6_9ROSI</name>
<evidence type="ECO:0000256" key="1">
    <source>
        <dbReference type="SAM" id="SignalP"/>
    </source>
</evidence>
<gene>
    <name evidence="2" type="ORF">CMV_012244</name>
</gene>
<reference evidence="2" key="1">
    <citation type="submission" date="2020-03" db="EMBL/GenBank/DDBJ databases">
        <title>Castanea mollissima Vanexum genome sequencing.</title>
        <authorList>
            <person name="Staton M."/>
        </authorList>
    </citation>
    <scope>NUCLEOTIDE SEQUENCE</scope>
    <source>
        <tissue evidence="2">Leaf</tissue>
    </source>
</reference>
<proteinExistence type="predicted"/>
<evidence type="ECO:0000313" key="3">
    <source>
        <dbReference type="Proteomes" id="UP000737018"/>
    </source>
</evidence>
<organism evidence="2 3">
    <name type="scientific">Castanea mollissima</name>
    <name type="common">Chinese chestnut</name>
    <dbReference type="NCBI Taxonomy" id="60419"/>
    <lineage>
        <taxon>Eukaryota</taxon>
        <taxon>Viridiplantae</taxon>
        <taxon>Streptophyta</taxon>
        <taxon>Embryophyta</taxon>
        <taxon>Tracheophyta</taxon>
        <taxon>Spermatophyta</taxon>
        <taxon>Magnoliopsida</taxon>
        <taxon>eudicotyledons</taxon>
        <taxon>Gunneridae</taxon>
        <taxon>Pentapetalae</taxon>
        <taxon>rosids</taxon>
        <taxon>fabids</taxon>
        <taxon>Fagales</taxon>
        <taxon>Fagaceae</taxon>
        <taxon>Castanea</taxon>
    </lineage>
</organism>
<feature type="chain" id="PRO_5035252423" evidence="1">
    <location>
        <begin position="24"/>
        <end position="107"/>
    </location>
</feature>
<sequence length="107" mass="12349">MNTGLFTLLAAVIVDVIWRLRNGVRFQVEKGCPEVLPSRINQNFSSFHGASNVKWLELRERRQVKWETPQSTEKFNAAENSGQVCLSRFVRDHNGRMLMAWTTKIPC</sequence>
<keyword evidence="3" id="KW-1185">Reference proteome</keyword>
<dbReference type="Proteomes" id="UP000737018">
    <property type="component" value="Unassembled WGS sequence"/>
</dbReference>
<evidence type="ECO:0000313" key="2">
    <source>
        <dbReference type="EMBL" id="KAF3963357.1"/>
    </source>
</evidence>
<feature type="signal peptide" evidence="1">
    <location>
        <begin position="1"/>
        <end position="23"/>
    </location>
</feature>
<dbReference type="AlphaFoldDB" id="A0A8J4VNF6"/>
<comment type="caution">
    <text evidence="2">The sequence shown here is derived from an EMBL/GenBank/DDBJ whole genome shotgun (WGS) entry which is preliminary data.</text>
</comment>
<dbReference type="EMBL" id="JRKL02001555">
    <property type="protein sequence ID" value="KAF3963357.1"/>
    <property type="molecule type" value="Genomic_DNA"/>
</dbReference>
<protein>
    <submittedName>
        <fullName evidence="2">Uncharacterized protein</fullName>
    </submittedName>
</protein>
<keyword evidence="1" id="KW-0732">Signal</keyword>